<dbReference type="EC" id="2.4.2.31" evidence="2"/>
<evidence type="ECO:0000256" key="5">
    <source>
        <dbReference type="ARBA" id="ARBA00022695"/>
    </source>
</evidence>
<evidence type="ECO:0000256" key="2">
    <source>
        <dbReference type="ARBA" id="ARBA00012031"/>
    </source>
</evidence>
<dbReference type="InterPro" id="IPR000768">
    <property type="entry name" value="ART"/>
</dbReference>
<dbReference type="Pfam" id="PF01129">
    <property type="entry name" value="ART"/>
    <property type="match status" value="1"/>
</dbReference>
<gene>
    <name evidence="7" type="ORF">CYJ22_09955</name>
</gene>
<keyword evidence="5" id="KW-0548">Nucleotidyltransferase</keyword>
<dbReference type="PROSITE" id="PS51996">
    <property type="entry name" value="TR_MART"/>
    <property type="match status" value="1"/>
</dbReference>
<dbReference type="Proteomes" id="UP000234198">
    <property type="component" value="Unassembled WGS sequence"/>
</dbReference>
<evidence type="ECO:0000313" key="7">
    <source>
        <dbReference type="EMBL" id="PKY63657.1"/>
    </source>
</evidence>
<accession>A0A2I1HXS8</accession>
<keyword evidence="4" id="KW-0808">Transferase</keyword>
<dbReference type="GO" id="GO:0106274">
    <property type="term" value="F:NAD+-protein-arginine ADP-ribosyltransferase activity"/>
    <property type="evidence" value="ECO:0007669"/>
    <property type="project" value="UniProtKB-EC"/>
</dbReference>
<organism evidence="7 8">
    <name type="scientific">Schaalia odontolytica</name>
    <dbReference type="NCBI Taxonomy" id="1660"/>
    <lineage>
        <taxon>Bacteria</taxon>
        <taxon>Bacillati</taxon>
        <taxon>Actinomycetota</taxon>
        <taxon>Actinomycetes</taxon>
        <taxon>Actinomycetales</taxon>
        <taxon>Actinomycetaceae</taxon>
        <taxon>Schaalia</taxon>
    </lineage>
</organism>
<dbReference type="AlphaFoldDB" id="A0A2I1HXS8"/>
<comment type="caution">
    <text evidence="7">The sequence shown here is derived from an EMBL/GenBank/DDBJ whole genome shotgun (WGS) entry which is preliminary data.</text>
</comment>
<dbReference type="SUPFAM" id="SSF56399">
    <property type="entry name" value="ADP-ribosylation"/>
    <property type="match status" value="1"/>
</dbReference>
<dbReference type="Gene3D" id="3.90.176.10">
    <property type="entry name" value="Toxin ADP-ribosyltransferase, Chain A, domain 1"/>
    <property type="match status" value="1"/>
</dbReference>
<reference evidence="7 8" key="1">
    <citation type="submission" date="2017-12" db="EMBL/GenBank/DDBJ databases">
        <title>Phylogenetic diversity of female urinary microbiome.</title>
        <authorList>
            <person name="Thomas-White K."/>
            <person name="Wolfe A.J."/>
        </authorList>
    </citation>
    <scope>NUCLEOTIDE SEQUENCE [LARGE SCALE GENOMIC DNA]</scope>
    <source>
        <strain evidence="7 8">UMB0018</strain>
    </source>
</reference>
<dbReference type="RefSeq" id="WP_101602501.1">
    <property type="nucleotide sequence ID" value="NZ_PKKM01000021.1"/>
</dbReference>
<evidence type="ECO:0000313" key="8">
    <source>
        <dbReference type="Proteomes" id="UP000234198"/>
    </source>
</evidence>
<evidence type="ECO:0000256" key="3">
    <source>
        <dbReference type="ARBA" id="ARBA00022676"/>
    </source>
</evidence>
<sequence>MSTGVYHDPAFFSTSTKSEVAEMFMQRLDPEPGETRVLFEIEEASGSNIHPMSMYATQDEILFKSGVEFDVVDQDKLSNGSYTIKLRQRK</sequence>
<dbReference type="EMBL" id="PKKM01000021">
    <property type="protein sequence ID" value="PKY63657.1"/>
    <property type="molecule type" value="Genomic_DNA"/>
</dbReference>
<comment type="catalytic activity">
    <reaction evidence="6">
        <text>L-arginyl-[protein] + NAD(+) = N(omega)-(ADP-D-ribosyl)-L-arginyl-[protein] + nicotinamide + H(+)</text>
        <dbReference type="Rhea" id="RHEA:19149"/>
        <dbReference type="Rhea" id="RHEA-COMP:10532"/>
        <dbReference type="Rhea" id="RHEA-COMP:15087"/>
        <dbReference type="ChEBI" id="CHEBI:15378"/>
        <dbReference type="ChEBI" id="CHEBI:17154"/>
        <dbReference type="ChEBI" id="CHEBI:29965"/>
        <dbReference type="ChEBI" id="CHEBI:57540"/>
        <dbReference type="ChEBI" id="CHEBI:142554"/>
        <dbReference type="EC" id="2.4.2.31"/>
    </reaction>
</comment>
<comment type="similarity">
    <text evidence="1">Belongs to the Arg-specific ADP-ribosyltransferase family.</text>
</comment>
<evidence type="ECO:0000256" key="4">
    <source>
        <dbReference type="ARBA" id="ARBA00022679"/>
    </source>
</evidence>
<dbReference type="GO" id="GO:0016779">
    <property type="term" value="F:nucleotidyltransferase activity"/>
    <property type="evidence" value="ECO:0007669"/>
    <property type="project" value="UniProtKB-KW"/>
</dbReference>
<name>A0A2I1HXS8_9ACTO</name>
<evidence type="ECO:0000256" key="1">
    <source>
        <dbReference type="ARBA" id="ARBA00009558"/>
    </source>
</evidence>
<keyword evidence="3" id="KW-0328">Glycosyltransferase</keyword>
<evidence type="ECO:0000256" key="6">
    <source>
        <dbReference type="ARBA" id="ARBA00047597"/>
    </source>
</evidence>
<proteinExistence type="inferred from homology"/>
<protein>
    <recommendedName>
        <fullName evidence="2">NAD(+)--protein-arginine ADP-ribosyltransferase</fullName>
        <ecNumber evidence="2">2.4.2.31</ecNumber>
    </recommendedName>
</protein>